<dbReference type="NCBIfam" id="NF001947">
    <property type="entry name" value="PRK00725.1"/>
    <property type="match status" value="1"/>
</dbReference>
<dbReference type="InterPro" id="IPR023049">
    <property type="entry name" value="GlgC_bac"/>
</dbReference>
<feature type="site" description="Could play a key role in the communication between the regulatory and the substrate sites" evidence="9">
    <location>
        <position position="108"/>
    </location>
</feature>
<evidence type="ECO:0000256" key="8">
    <source>
        <dbReference type="ARBA" id="ARBA00023277"/>
    </source>
</evidence>
<comment type="pathway">
    <text evidence="9">Glycan biosynthesis; glycogen biosynthesis.</text>
</comment>
<dbReference type="GO" id="GO:0005978">
    <property type="term" value="P:glycogen biosynthetic process"/>
    <property type="evidence" value="ECO:0007669"/>
    <property type="project" value="UniProtKB-UniRule"/>
</dbReference>
<proteinExistence type="inferred from homology"/>
<evidence type="ECO:0000256" key="4">
    <source>
        <dbReference type="ARBA" id="ARBA00022695"/>
    </source>
</evidence>
<feature type="binding site" evidence="9">
    <location>
        <position position="109"/>
    </location>
    <ligand>
        <name>alpha-D-glucose 1-phosphate</name>
        <dbReference type="ChEBI" id="CHEBI:58601"/>
    </ligand>
</feature>
<evidence type="ECO:0000259" key="11">
    <source>
        <dbReference type="Pfam" id="PF24894"/>
    </source>
</evidence>
<evidence type="ECO:0000259" key="10">
    <source>
        <dbReference type="Pfam" id="PF00483"/>
    </source>
</evidence>
<evidence type="ECO:0000256" key="1">
    <source>
        <dbReference type="ARBA" id="ARBA00010443"/>
    </source>
</evidence>
<feature type="binding site" evidence="9">
    <location>
        <begin position="190"/>
        <end position="191"/>
    </location>
    <ligand>
        <name>alpha-D-glucose 1-phosphate</name>
        <dbReference type="ChEBI" id="CHEBI:58601"/>
    </ligand>
</feature>
<dbReference type="PANTHER" id="PTHR43523">
    <property type="entry name" value="GLUCOSE-1-PHOSPHATE ADENYLYLTRANSFERASE-RELATED"/>
    <property type="match status" value="1"/>
</dbReference>
<keyword evidence="7 9" id="KW-0320">Glycogen biosynthesis</keyword>
<dbReference type="GO" id="GO:0005524">
    <property type="term" value="F:ATP binding"/>
    <property type="evidence" value="ECO:0007669"/>
    <property type="project" value="UniProtKB-KW"/>
</dbReference>
<organism evidence="12">
    <name type="scientific">bacterium 19NY03SH02</name>
    <dbReference type="NCBI Taxonomy" id="2920631"/>
    <lineage>
        <taxon>Bacteria</taxon>
    </lineage>
</organism>
<evidence type="ECO:0000256" key="9">
    <source>
        <dbReference type="HAMAP-Rule" id="MF_00624"/>
    </source>
</evidence>
<comment type="function">
    <text evidence="9">Involved in the biosynthesis of ADP-glucose, a building block required for the elongation reactions to produce glycogen. Catalyzes the reaction between ATP and alpha-D-glucose 1-phosphate (G1P) to produce pyrophosphate and ADP-Glc.</text>
</comment>
<dbReference type="Gene3D" id="2.160.10.10">
    <property type="entry name" value="Hexapeptide repeat proteins"/>
    <property type="match status" value="1"/>
</dbReference>
<protein>
    <recommendedName>
        <fullName evidence="9">Glucose-1-phosphate adenylyltransferase</fullName>
        <ecNumber evidence="9">2.7.7.27</ecNumber>
    </recommendedName>
    <alternativeName>
        <fullName evidence="9">ADP-glucose pyrophosphorylase</fullName>
        <shortName evidence="9">ADPGlc PPase</shortName>
    </alternativeName>
    <alternativeName>
        <fullName evidence="9">ADP-glucose synthase</fullName>
    </alternativeName>
</protein>
<name>A0AAU6V153_UNCXX</name>
<dbReference type="Gene3D" id="3.90.550.10">
    <property type="entry name" value="Spore Coat Polysaccharide Biosynthesis Protein SpsA, Chain A"/>
    <property type="match status" value="1"/>
</dbReference>
<dbReference type="PROSITE" id="PS00810">
    <property type="entry name" value="ADP_GLC_PYROPHOSPH_3"/>
    <property type="match status" value="1"/>
</dbReference>
<dbReference type="EC" id="2.7.7.27" evidence="9"/>
<dbReference type="InterPro" id="IPR005835">
    <property type="entry name" value="NTP_transferase_dom"/>
</dbReference>
<dbReference type="InterPro" id="IPR011831">
    <property type="entry name" value="ADP-Glc_PPase"/>
</dbReference>
<keyword evidence="5 9" id="KW-0547">Nucleotide-binding</keyword>
<dbReference type="HAMAP" id="MF_00624">
    <property type="entry name" value="GlgC"/>
    <property type="match status" value="1"/>
</dbReference>
<dbReference type="Pfam" id="PF00483">
    <property type="entry name" value="NTP_transferase"/>
    <property type="match status" value="1"/>
</dbReference>
<keyword evidence="8 9" id="KW-0119">Carbohydrate metabolism</keyword>
<keyword evidence="4 9" id="KW-0548">Nucleotidyltransferase</keyword>
<feature type="site" description="Could play a key role in the communication between the regulatory and the substrate sites" evidence="9">
    <location>
        <position position="70"/>
    </location>
</feature>
<dbReference type="InterPro" id="IPR029044">
    <property type="entry name" value="Nucleotide-diphossugar_trans"/>
</dbReference>
<dbReference type="CDD" id="cd02508">
    <property type="entry name" value="ADP_Glucose_PP"/>
    <property type="match status" value="1"/>
</dbReference>
<feature type="domain" description="Nucleotidyl transferase" evidence="10">
    <location>
        <begin position="18"/>
        <end position="283"/>
    </location>
</feature>
<evidence type="ECO:0000256" key="3">
    <source>
        <dbReference type="ARBA" id="ARBA00022679"/>
    </source>
</evidence>
<evidence type="ECO:0000313" key="12">
    <source>
        <dbReference type="EMBL" id="XAG80035.1"/>
    </source>
</evidence>
<comment type="subunit">
    <text evidence="9">Homotetramer.</text>
</comment>
<evidence type="ECO:0000256" key="7">
    <source>
        <dbReference type="ARBA" id="ARBA00023056"/>
    </source>
</evidence>
<dbReference type="PROSITE" id="PS00809">
    <property type="entry name" value="ADP_GLC_PYROPHOSPH_2"/>
    <property type="match status" value="1"/>
</dbReference>
<keyword evidence="3 9" id="KW-0808">Transferase</keyword>
<dbReference type="InterPro" id="IPR011004">
    <property type="entry name" value="Trimer_LpxA-like_sf"/>
</dbReference>
<dbReference type="Pfam" id="PF24894">
    <property type="entry name" value="Hexapep_GlmU"/>
    <property type="match status" value="1"/>
</dbReference>
<feature type="binding site" evidence="9">
    <location>
        <position position="175"/>
    </location>
    <ligand>
        <name>alpha-D-glucose 1-phosphate</name>
        <dbReference type="ChEBI" id="CHEBI:58601"/>
    </ligand>
</feature>
<comment type="similarity">
    <text evidence="1 9">Belongs to the bacterial/plant glucose-1-phosphate adenylyltransferase family.</text>
</comment>
<dbReference type="InterPro" id="IPR056818">
    <property type="entry name" value="GlmU/GlgC-like_hexapep"/>
</dbReference>
<accession>A0AAU6V153</accession>
<evidence type="ECO:0000256" key="6">
    <source>
        <dbReference type="ARBA" id="ARBA00022840"/>
    </source>
</evidence>
<dbReference type="InterPro" id="IPR005836">
    <property type="entry name" value="ADP_Glu_pyroP_CS"/>
</dbReference>
<dbReference type="SUPFAM" id="SSF53448">
    <property type="entry name" value="Nucleotide-diphospho-sugar transferases"/>
    <property type="match status" value="1"/>
</dbReference>
<gene>
    <name evidence="9 12" type="primary">glgC</name>
    <name evidence="12" type="ORF">MRN14_16480</name>
</gene>
<evidence type="ECO:0000256" key="5">
    <source>
        <dbReference type="ARBA" id="ARBA00022741"/>
    </source>
</evidence>
<feature type="domain" description="Glucose-1-phosphate adenylyltransferase/Bifunctional protein GlmU-like C-terminal hexapeptide" evidence="11">
    <location>
        <begin position="306"/>
        <end position="410"/>
    </location>
</feature>
<sequence>MPNPSPRYISNLTRETYALILAGGRGSRLHELTDWRAKPALYFGGKFRIIDFPLSNCINSGIRRVGVVTQYKSHSLIRHVTRGWGHFKKELGESVEILPASQRYSDNWYQGTADAVFQNIDIIRHELPRYVMVLSGDHIYRMDYAGLLAAHAESGADMTVSCMEVPVAEAANAFGVMEVDSSNRILGFEEKPVEPRPLPDNPESCLASMGNYVFNTEFLFEQLKKDAQNADSNRDFGKDIIPAIIEKHRVYAYPFRSAFPNEQAYWRDVGTLDSFWQANMELLSPTPALNLYDAKWPIWTYQEQLPPAKFVFDDDDRRGMALDSVVSSGCIISGATVRHCVLFNEVRVCSYSEVEDSVILPDVVVLRHCRIRKAIIDRGCIIPEGMEIGFNHDHDRAKGFRVSENGVVLVTRDMLGLPVGYE</sequence>
<comment type="catalytic activity">
    <reaction evidence="9">
        <text>alpha-D-glucose 1-phosphate + ATP + H(+) = ADP-alpha-D-glucose + diphosphate</text>
        <dbReference type="Rhea" id="RHEA:12120"/>
        <dbReference type="ChEBI" id="CHEBI:15378"/>
        <dbReference type="ChEBI" id="CHEBI:30616"/>
        <dbReference type="ChEBI" id="CHEBI:33019"/>
        <dbReference type="ChEBI" id="CHEBI:57498"/>
        <dbReference type="ChEBI" id="CHEBI:58601"/>
        <dbReference type="EC" id="2.7.7.27"/>
    </reaction>
</comment>
<dbReference type="EMBL" id="CP095354">
    <property type="protein sequence ID" value="XAG80035.1"/>
    <property type="molecule type" value="Genomic_DNA"/>
</dbReference>
<keyword evidence="2 9" id="KW-0321">Glycogen metabolism</keyword>
<dbReference type="NCBIfam" id="NF002023">
    <property type="entry name" value="PRK00844.1"/>
    <property type="match status" value="1"/>
</dbReference>
<dbReference type="PROSITE" id="PS00808">
    <property type="entry name" value="ADP_GLC_PYROPHOSPH_1"/>
    <property type="match status" value="1"/>
</dbReference>
<keyword evidence="6 9" id="KW-0067">ATP-binding</keyword>
<dbReference type="AlphaFoldDB" id="A0AAU6V153"/>
<evidence type="ECO:0000256" key="2">
    <source>
        <dbReference type="ARBA" id="ARBA00022600"/>
    </source>
</evidence>
<dbReference type="NCBIfam" id="TIGR02091">
    <property type="entry name" value="glgC"/>
    <property type="match status" value="1"/>
</dbReference>
<feature type="binding site" evidence="9">
    <location>
        <position position="208"/>
    </location>
    <ligand>
        <name>alpha-D-glucose 1-phosphate</name>
        <dbReference type="ChEBI" id="CHEBI:58601"/>
    </ligand>
</feature>
<reference evidence="12" key="1">
    <citation type="submission" date="2022-03" db="EMBL/GenBank/DDBJ databases">
        <title>Sea Food Isolates.</title>
        <authorList>
            <person name="Li c."/>
        </authorList>
    </citation>
    <scope>NUCLEOTIDE SEQUENCE</scope>
    <source>
        <strain evidence="12">19NY03SH02</strain>
    </source>
</reference>
<dbReference type="PANTHER" id="PTHR43523:SF2">
    <property type="entry name" value="GLUCOSE-1-PHOSPHATE ADENYLYLTRANSFERASE"/>
    <property type="match status" value="1"/>
</dbReference>
<dbReference type="GO" id="GO:0008878">
    <property type="term" value="F:glucose-1-phosphate adenylyltransferase activity"/>
    <property type="evidence" value="ECO:0007669"/>
    <property type="project" value="UniProtKB-UniRule"/>
</dbReference>
<dbReference type="SUPFAM" id="SSF51161">
    <property type="entry name" value="Trimeric LpxA-like enzymes"/>
    <property type="match status" value="1"/>
</dbReference>
<dbReference type="CDD" id="cd04651">
    <property type="entry name" value="LbH_G1P_AT_C"/>
    <property type="match status" value="1"/>
</dbReference>